<dbReference type="Proteomes" id="UP000003250">
    <property type="component" value="Unassembled WGS sequence"/>
</dbReference>
<dbReference type="EMBL" id="AHAM01000250">
    <property type="protein sequence ID" value="EHK53875.1"/>
    <property type="molecule type" value="Genomic_DNA"/>
</dbReference>
<evidence type="ECO:0000313" key="2">
    <source>
        <dbReference type="Proteomes" id="UP000003250"/>
    </source>
</evidence>
<proteinExistence type="predicted"/>
<gene>
    <name evidence="1" type="ORF">MAXJ12_27983</name>
</gene>
<dbReference type="AlphaFoldDB" id="H0HZG3"/>
<keyword evidence="2" id="KW-1185">Reference proteome</keyword>
<dbReference type="Pfam" id="PF06169">
    <property type="entry name" value="DUF982"/>
    <property type="match status" value="1"/>
</dbReference>
<protein>
    <submittedName>
        <fullName evidence="1">Uncharacterized protein</fullName>
    </submittedName>
</protein>
<accession>H0HZG3</accession>
<dbReference type="InterPro" id="IPR010385">
    <property type="entry name" value="DUF982"/>
</dbReference>
<evidence type="ECO:0000313" key="1">
    <source>
        <dbReference type="EMBL" id="EHK53875.1"/>
    </source>
</evidence>
<dbReference type="PATRIC" id="fig|1107882.3.peg.5412"/>
<organism evidence="1 2">
    <name type="scientific">Mesorhizobium alhagi CCNWXJ12-2</name>
    <dbReference type="NCBI Taxonomy" id="1107882"/>
    <lineage>
        <taxon>Bacteria</taxon>
        <taxon>Pseudomonadati</taxon>
        <taxon>Pseudomonadota</taxon>
        <taxon>Alphaproteobacteria</taxon>
        <taxon>Hyphomicrobiales</taxon>
        <taxon>Phyllobacteriaceae</taxon>
        <taxon>Allomesorhizobium</taxon>
    </lineage>
</organism>
<name>H0HZG3_9HYPH</name>
<dbReference type="Gene3D" id="6.10.250.730">
    <property type="match status" value="1"/>
</dbReference>
<sequence length="163" mass="17910">MPVFDEIGRFGAALRKTRRNSQAIRQKNALLPELQKMKLPDDKSFDQAVAVYGHRADDVFNIGSAREALDWLLYEWPDGAIDSLKVRAARQACIVALDGGDAEVARLAFRLAVEEAGNLIGDVDSVHKRAALIHHPEPVETADRTHLTRGSSLDARKCARGAV</sequence>
<reference evidence="1 2" key="1">
    <citation type="journal article" date="2012" name="J. Bacteriol.">
        <title>Draft Genome Sequence of Mesorhizobium alhagi CCNWXJ12-2T, a Novel Salt-Resistant Species Isolated from the Desert of Northwestern China.</title>
        <authorList>
            <person name="Zhou M."/>
            <person name="Chen W."/>
            <person name="Chen H."/>
            <person name="Wei G."/>
        </authorList>
    </citation>
    <scope>NUCLEOTIDE SEQUENCE [LARGE SCALE GENOMIC DNA]</scope>
    <source>
        <strain evidence="1 2">CCNWXJ12-2</strain>
    </source>
</reference>
<dbReference type="RefSeq" id="WP_008839167.1">
    <property type="nucleotide sequence ID" value="NZ_AHAM01000250.1"/>
</dbReference>